<keyword evidence="6 11" id="KW-0440">LIM domain</keyword>
<dbReference type="GO" id="GO:0000977">
    <property type="term" value="F:RNA polymerase II transcription regulatory region sequence-specific DNA binding"/>
    <property type="evidence" value="ECO:0007669"/>
    <property type="project" value="TreeGrafter"/>
</dbReference>
<evidence type="ECO:0000256" key="3">
    <source>
        <dbReference type="ARBA" id="ARBA00022737"/>
    </source>
</evidence>
<sequence>CLRCCICQVPLDRQPSCFVRHGSVYCRPDYVRQFGAKCAKCNRAIGASDWVRRARDQVYHLACFACDACKRQLSTGEEFALHDGRVLCKTHYFELLDGGSGSNDENSEQECGIGSKAKTNEFAPPSRRNNCKSCRQTLTSIRTRTVRTWSGLHRSRASARGSRRSGFKTR</sequence>
<evidence type="ECO:0000256" key="7">
    <source>
        <dbReference type="ARBA" id="ARBA00023125"/>
    </source>
</evidence>
<name>A0A147B8H2_9ACAR</name>
<evidence type="ECO:0000313" key="14">
    <source>
        <dbReference type="EMBL" id="JAR87057.1"/>
    </source>
</evidence>
<evidence type="ECO:0000259" key="13">
    <source>
        <dbReference type="PROSITE" id="PS50023"/>
    </source>
</evidence>
<accession>A0A147B8H2</accession>
<evidence type="ECO:0000256" key="2">
    <source>
        <dbReference type="ARBA" id="ARBA00022723"/>
    </source>
</evidence>
<keyword evidence="5" id="KW-0805">Transcription regulation</keyword>
<dbReference type="PROSITE" id="PS50023">
    <property type="entry name" value="LIM_DOMAIN_2"/>
    <property type="match status" value="1"/>
</dbReference>
<dbReference type="InterPro" id="IPR001781">
    <property type="entry name" value="Znf_LIM"/>
</dbReference>
<dbReference type="GO" id="GO:0046872">
    <property type="term" value="F:metal ion binding"/>
    <property type="evidence" value="ECO:0007669"/>
    <property type="project" value="UniProtKB-KW"/>
</dbReference>
<keyword evidence="10" id="KW-0539">Nucleus</keyword>
<proteinExistence type="predicted"/>
<dbReference type="PANTHER" id="PTHR24208:SF127">
    <property type="entry name" value="LIM_HOMEOBOX PROTEIN AWH"/>
    <property type="match status" value="1"/>
</dbReference>
<evidence type="ECO:0000256" key="1">
    <source>
        <dbReference type="ARBA" id="ARBA00004123"/>
    </source>
</evidence>
<evidence type="ECO:0000256" key="5">
    <source>
        <dbReference type="ARBA" id="ARBA00023015"/>
    </source>
</evidence>
<feature type="non-terminal residue" evidence="14">
    <location>
        <position position="1"/>
    </location>
</feature>
<keyword evidence="2 11" id="KW-0479">Metal-binding</keyword>
<comment type="subcellular location">
    <subcellularLocation>
        <location evidence="1">Nucleus</location>
    </subcellularLocation>
</comment>
<dbReference type="SMART" id="SM00132">
    <property type="entry name" value="LIM"/>
    <property type="match status" value="1"/>
</dbReference>
<dbReference type="AlphaFoldDB" id="A0A147B8H2"/>
<evidence type="ECO:0000256" key="10">
    <source>
        <dbReference type="ARBA" id="ARBA00023242"/>
    </source>
</evidence>
<dbReference type="FunFam" id="2.10.110.10:FF:000023">
    <property type="entry name" value="LIM homeobox 6"/>
    <property type="match status" value="1"/>
</dbReference>
<evidence type="ECO:0000256" key="6">
    <source>
        <dbReference type="ARBA" id="ARBA00023038"/>
    </source>
</evidence>
<dbReference type="GO" id="GO:0005634">
    <property type="term" value="C:nucleus"/>
    <property type="evidence" value="ECO:0007669"/>
    <property type="project" value="UniProtKB-SubCell"/>
</dbReference>
<dbReference type="InterPro" id="IPR050453">
    <property type="entry name" value="LIM_Homeobox_TF"/>
</dbReference>
<evidence type="ECO:0000256" key="9">
    <source>
        <dbReference type="ARBA" id="ARBA00023163"/>
    </source>
</evidence>
<evidence type="ECO:0000256" key="4">
    <source>
        <dbReference type="ARBA" id="ARBA00022833"/>
    </source>
</evidence>
<dbReference type="Gene3D" id="2.10.110.10">
    <property type="entry name" value="Cysteine Rich Protein"/>
    <property type="match status" value="2"/>
</dbReference>
<organism evidence="14">
    <name type="scientific">Alectorobius mimon</name>
    <dbReference type="NCBI Taxonomy" id="360319"/>
    <lineage>
        <taxon>Eukaryota</taxon>
        <taxon>Metazoa</taxon>
        <taxon>Ecdysozoa</taxon>
        <taxon>Arthropoda</taxon>
        <taxon>Chelicerata</taxon>
        <taxon>Arachnida</taxon>
        <taxon>Acari</taxon>
        <taxon>Parasitiformes</taxon>
        <taxon>Ixodida</taxon>
        <taxon>Ixodoidea</taxon>
        <taxon>Argasidae</taxon>
        <taxon>Ornithodorinae</taxon>
        <taxon>Alectorobius</taxon>
    </lineage>
</organism>
<feature type="domain" description="LIM zinc-binding" evidence="13">
    <location>
        <begin position="36"/>
        <end position="98"/>
    </location>
</feature>
<dbReference type="EMBL" id="GEIB01001004">
    <property type="protein sequence ID" value="JAR87057.1"/>
    <property type="molecule type" value="Transcribed_RNA"/>
</dbReference>
<keyword evidence="4 11" id="KW-0862">Zinc</keyword>
<dbReference type="GO" id="GO:0030182">
    <property type="term" value="P:neuron differentiation"/>
    <property type="evidence" value="ECO:0007669"/>
    <property type="project" value="TreeGrafter"/>
</dbReference>
<feature type="compositionally biased region" description="Basic residues" evidence="12">
    <location>
        <begin position="153"/>
        <end position="170"/>
    </location>
</feature>
<dbReference type="PANTHER" id="PTHR24208">
    <property type="entry name" value="LIM/HOMEOBOX PROTEIN LHX"/>
    <property type="match status" value="1"/>
</dbReference>
<feature type="region of interest" description="Disordered" evidence="12">
    <location>
        <begin position="150"/>
        <end position="170"/>
    </location>
</feature>
<evidence type="ECO:0000256" key="8">
    <source>
        <dbReference type="ARBA" id="ARBA00023155"/>
    </source>
</evidence>
<evidence type="ECO:0000256" key="11">
    <source>
        <dbReference type="PROSITE-ProRule" id="PRU00125"/>
    </source>
</evidence>
<dbReference type="SUPFAM" id="SSF57716">
    <property type="entry name" value="Glucocorticoid receptor-like (DNA-binding domain)"/>
    <property type="match status" value="1"/>
</dbReference>
<dbReference type="Pfam" id="PF00412">
    <property type="entry name" value="LIM"/>
    <property type="match status" value="2"/>
</dbReference>
<dbReference type="PROSITE" id="PS00478">
    <property type="entry name" value="LIM_DOMAIN_1"/>
    <property type="match status" value="1"/>
</dbReference>
<feature type="non-terminal residue" evidence="14">
    <location>
        <position position="170"/>
    </location>
</feature>
<evidence type="ECO:0000256" key="12">
    <source>
        <dbReference type="SAM" id="MobiDB-lite"/>
    </source>
</evidence>
<reference evidence="14" key="1">
    <citation type="submission" date="2016-03" db="EMBL/GenBank/DDBJ databases">
        <title>Gut transcriptome analysis on engorged females of Ornithodoros mimon (Acari: Argasidae) and phylogenetic inferences of soft ticks.</title>
        <authorList>
            <person name="Landulfo G.A."/>
            <person name="Giovanni D."/>
            <person name="Carvalho E."/>
            <person name="Junqueira-de-Azevedo I."/>
            <person name="Patane J."/>
            <person name="Mendoca R."/>
            <person name="Barros-Battesti D."/>
        </authorList>
    </citation>
    <scope>NUCLEOTIDE SEQUENCE</scope>
    <source>
        <strain evidence="14">Females</strain>
        <tissue evidence="14">Gut</tissue>
    </source>
</reference>
<keyword evidence="3" id="KW-0677">Repeat</keyword>
<keyword evidence="7" id="KW-0238">DNA-binding</keyword>
<keyword evidence="9" id="KW-0804">Transcription</keyword>
<keyword evidence="8" id="KW-0371">Homeobox</keyword>
<dbReference type="GO" id="GO:0000981">
    <property type="term" value="F:DNA-binding transcription factor activity, RNA polymerase II-specific"/>
    <property type="evidence" value="ECO:0007669"/>
    <property type="project" value="TreeGrafter"/>
</dbReference>
<protein>
    <submittedName>
        <fullName evidence="14">Arrowhead pa</fullName>
    </submittedName>
</protein>